<accession>A0A6A5T6I5</accession>
<dbReference type="AlphaFoldDB" id="A0A6A5T6I5"/>
<keyword evidence="3" id="KW-0747">Spliceosome</keyword>
<evidence type="ECO:0000313" key="9">
    <source>
        <dbReference type="EMBL" id="KAF1947299.1"/>
    </source>
</evidence>
<feature type="domain" description="SURP motif" evidence="8">
    <location>
        <begin position="35"/>
        <end position="79"/>
    </location>
</feature>
<keyword evidence="4" id="KW-0677">Repeat</keyword>
<reference evidence="9" key="1">
    <citation type="journal article" date="2020" name="Stud. Mycol.">
        <title>101 Dothideomycetes genomes: a test case for predicting lifestyles and emergence of pathogens.</title>
        <authorList>
            <person name="Haridas S."/>
            <person name="Albert R."/>
            <person name="Binder M."/>
            <person name="Bloem J."/>
            <person name="Labutti K."/>
            <person name="Salamov A."/>
            <person name="Andreopoulos B."/>
            <person name="Baker S."/>
            <person name="Barry K."/>
            <person name="Bills G."/>
            <person name="Bluhm B."/>
            <person name="Cannon C."/>
            <person name="Castanera R."/>
            <person name="Culley D."/>
            <person name="Daum C."/>
            <person name="Ezra D."/>
            <person name="Gonzalez J."/>
            <person name="Henrissat B."/>
            <person name="Kuo A."/>
            <person name="Liang C."/>
            <person name="Lipzen A."/>
            <person name="Lutzoni F."/>
            <person name="Magnuson J."/>
            <person name="Mondo S."/>
            <person name="Nolan M."/>
            <person name="Ohm R."/>
            <person name="Pangilinan J."/>
            <person name="Park H.-J."/>
            <person name="Ramirez L."/>
            <person name="Alfaro M."/>
            <person name="Sun H."/>
            <person name="Tritt A."/>
            <person name="Yoshinaga Y."/>
            <person name="Zwiers L.-H."/>
            <person name="Turgeon B."/>
            <person name="Goodwin S."/>
            <person name="Spatafora J."/>
            <person name="Crous P."/>
            <person name="Grigoriev I."/>
        </authorList>
    </citation>
    <scope>NUCLEOTIDE SEQUENCE</scope>
    <source>
        <strain evidence="9">CBS 161.51</strain>
    </source>
</reference>
<dbReference type="InterPro" id="IPR045146">
    <property type="entry name" value="SF3A1"/>
</dbReference>
<protein>
    <recommendedName>
        <fullName evidence="8">SURP motif domain-containing protein</fullName>
    </recommendedName>
</protein>
<keyword evidence="2" id="KW-0507">mRNA processing</keyword>
<feature type="domain" description="SURP motif" evidence="8">
    <location>
        <begin position="131"/>
        <end position="173"/>
    </location>
</feature>
<evidence type="ECO:0000256" key="3">
    <source>
        <dbReference type="ARBA" id="ARBA00022728"/>
    </source>
</evidence>
<organism evidence="9 10">
    <name type="scientific">Clathrospora elynae</name>
    <dbReference type="NCBI Taxonomy" id="706981"/>
    <lineage>
        <taxon>Eukaryota</taxon>
        <taxon>Fungi</taxon>
        <taxon>Dikarya</taxon>
        <taxon>Ascomycota</taxon>
        <taxon>Pezizomycotina</taxon>
        <taxon>Dothideomycetes</taxon>
        <taxon>Pleosporomycetidae</taxon>
        <taxon>Pleosporales</taxon>
        <taxon>Diademaceae</taxon>
        <taxon>Clathrospora</taxon>
    </lineage>
</organism>
<keyword evidence="6" id="KW-0539">Nucleus</keyword>
<feature type="region of interest" description="Disordered" evidence="7">
    <location>
        <begin position="92"/>
        <end position="116"/>
    </location>
</feature>
<dbReference type="OrthoDB" id="447637at2759"/>
<evidence type="ECO:0000259" key="8">
    <source>
        <dbReference type="PROSITE" id="PS50128"/>
    </source>
</evidence>
<dbReference type="InterPro" id="IPR000061">
    <property type="entry name" value="Surp"/>
</dbReference>
<keyword evidence="10" id="KW-1185">Reference proteome</keyword>
<dbReference type="GO" id="GO:0005686">
    <property type="term" value="C:U2 snRNP"/>
    <property type="evidence" value="ECO:0007669"/>
    <property type="project" value="TreeGrafter"/>
</dbReference>
<dbReference type="InterPro" id="IPR022030">
    <property type="entry name" value="SF3A1_dom"/>
</dbReference>
<comment type="subcellular location">
    <subcellularLocation>
        <location evidence="1">Nucleus</location>
    </subcellularLocation>
</comment>
<dbReference type="SMART" id="SM00648">
    <property type="entry name" value="SWAP"/>
    <property type="match status" value="2"/>
</dbReference>
<evidence type="ECO:0000256" key="7">
    <source>
        <dbReference type="SAM" id="MobiDB-lite"/>
    </source>
</evidence>
<dbReference type="FunFam" id="1.10.10.790:FF:000001">
    <property type="entry name" value="Splicing factor 3a, subunit 1"/>
    <property type="match status" value="1"/>
</dbReference>
<evidence type="ECO:0000313" key="10">
    <source>
        <dbReference type="Proteomes" id="UP000800038"/>
    </source>
</evidence>
<dbReference type="GO" id="GO:0071004">
    <property type="term" value="C:U2-type prespliceosome"/>
    <property type="evidence" value="ECO:0007669"/>
    <property type="project" value="TreeGrafter"/>
</dbReference>
<dbReference type="GO" id="GO:0071013">
    <property type="term" value="C:catalytic step 2 spliceosome"/>
    <property type="evidence" value="ECO:0007669"/>
    <property type="project" value="TreeGrafter"/>
</dbReference>
<proteinExistence type="predicted"/>
<dbReference type="Gene3D" id="1.10.10.790">
    <property type="entry name" value="Surp module"/>
    <property type="match status" value="2"/>
</dbReference>
<keyword evidence="5" id="KW-0508">mRNA splicing</keyword>
<evidence type="ECO:0000256" key="2">
    <source>
        <dbReference type="ARBA" id="ARBA00022664"/>
    </source>
</evidence>
<dbReference type="Proteomes" id="UP000800038">
    <property type="component" value="Unassembled WGS sequence"/>
</dbReference>
<dbReference type="Pfam" id="PF12230">
    <property type="entry name" value="PRP21_like_P"/>
    <property type="match status" value="1"/>
</dbReference>
<evidence type="ECO:0000256" key="6">
    <source>
        <dbReference type="ARBA" id="ARBA00023242"/>
    </source>
</evidence>
<dbReference type="PROSITE" id="PS50128">
    <property type="entry name" value="SURP"/>
    <property type="match status" value="2"/>
</dbReference>
<evidence type="ECO:0000256" key="1">
    <source>
        <dbReference type="ARBA" id="ARBA00004123"/>
    </source>
</evidence>
<gene>
    <name evidence="9" type="ORF">EJ02DRAFT_508104</name>
</gene>
<dbReference type="SUPFAM" id="SSF109905">
    <property type="entry name" value="Surp module (SWAP domain)"/>
    <property type="match status" value="2"/>
</dbReference>
<dbReference type="EMBL" id="ML975999">
    <property type="protein sequence ID" value="KAF1947299.1"/>
    <property type="molecule type" value="Genomic_DNA"/>
</dbReference>
<dbReference type="InterPro" id="IPR035967">
    <property type="entry name" value="SWAP/Surp_sf"/>
</dbReference>
<evidence type="ECO:0000256" key="5">
    <source>
        <dbReference type="ARBA" id="ARBA00023187"/>
    </source>
</evidence>
<name>A0A6A5T6I5_9PLEO</name>
<dbReference type="PANTHER" id="PTHR15316:SF1">
    <property type="entry name" value="SPLICING FACTOR 3A SUBUNIT 1"/>
    <property type="match status" value="1"/>
</dbReference>
<evidence type="ECO:0000256" key="4">
    <source>
        <dbReference type="ARBA" id="ARBA00022737"/>
    </source>
</evidence>
<dbReference type="GO" id="GO:0045292">
    <property type="term" value="P:mRNA cis splicing, via spliceosome"/>
    <property type="evidence" value="ECO:0007669"/>
    <property type="project" value="InterPro"/>
</dbReference>
<feature type="region of interest" description="Disordered" evidence="7">
    <location>
        <begin position="499"/>
        <end position="518"/>
    </location>
</feature>
<sequence length="518" mass="58829">MAATTNGDAAAPIPYELDVKPPSDMVIPPLDVRKNVAKTADYIFRRGDEQIAMMKQRIAANPKTHITFVLDEDPYNAYFQWYLQQLRNGHGLTTDKNAQPAADSKPTGPPEPPKFRFSARMPNISAKDLDVLKATALYTARVGENWLKDLRNRESGNFQFDFLRPNHSFFQFFRSLVEQYKILLEDEATVAARFEELQRNIANRFHVLDRAKERAEYVKYVTSQKEKEEKKAEAEKQEYATIDWHDFAVIATVLFDEADDAADLPPPAQLNDLQSQSLEQKAMVSLSTRRLEEAMPDEQVYYNVTQQHLPPPPIAPNYAPIAPPVQASYGMPAYAPPPMDYRSAAQIAREDEQARLARERQAESEQRARAQAAARGAPGRIVTDYVPRAATKKTTVQVAVCPNCKQQVPANEMDEHIRIELLDPRWKEQRNKAEARYSTTINTADVANNLKRFASQREDIYDGATGLPISAEEEARRKKAALSYDGQPDPAKDAARLSQMQSMNVQEQLRRIQEKHRQ</sequence>
<dbReference type="GO" id="GO:0000381">
    <property type="term" value="P:regulation of alternative mRNA splicing, via spliceosome"/>
    <property type="evidence" value="ECO:0007669"/>
    <property type="project" value="TreeGrafter"/>
</dbReference>
<dbReference type="GO" id="GO:0003723">
    <property type="term" value="F:RNA binding"/>
    <property type="evidence" value="ECO:0007669"/>
    <property type="project" value="InterPro"/>
</dbReference>
<feature type="region of interest" description="Disordered" evidence="7">
    <location>
        <begin position="474"/>
        <end position="494"/>
    </location>
</feature>
<dbReference type="Pfam" id="PF01805">
    <property type="entry name" value="Surp"/>
    <property type="match status" value="2"/>
</dbReference>
<dbReference type="PANTHER" id="PTHR15316">
    <property type="entry name" value="SPLICEOSOME ASSOCIATED PROTEIN 114/SWAP SPLICING FACTOR-RELATED"/>
    <property type="match status" value="1"/>
</dbReference>